<feature type="transmembrane region" description="Helical" evidence="8">
    <location>
        <begin position="535"/>
        <end position="562"/>
    </location>
</feature>
<feature type="transmembrane region" description="Helical" evidence="8">
    <location>
        <begin position="198"/>
        <end position="217"/>
    </location>
</feature>
<feature type="transmembrane region" description="Helical" evidence="8">
    <location>
        <begin position="378"/>
        <end position="400"/>
    </location>
</feature>
<evidence type="ECO:0000256" key="5">
    <source>
        <dbReference type="ARBA" id="ARBA00022989"/>
    </source>
</evidence>
<keyword evidence="6 8" id="KW-0472">Membrane</keyword>
<protein>
    <submittedName>
        <fullName evidence="10">MFS general substrate transporter</fullName>
    </submittedName>
</protein>
<dbReference type="PANTHER" id="PTHR23501">
    <property type="entry name" value="MAJOR FACILITATOR SUPERFAMILY"/>
    <property type="match status" value="1"/>
</dbReference>
<dbReference type="STRING" id="1328760.A0A165GDK9"/>
<dbReference type="InterPro" id="IPR011701">
    <property type="entry name" value="MFS"/>
</dbReference>
<evidence type="ECO:0000313" key="11">
    <source>
        <dbReference type="Proteomes" id="UP000076632"/>
    </source>
</evidence>
<dbReference type="Gene3D" id="1.20.1250.20">
    <property type="entry name" value="MFS general substrate transporter like domains"/>
    <property type="match status" value="2"/>
</dbReference>
<comment type="subcellular location">
    <subcellularLocation>
        <location evidence="1">Membrane</location>
        <topology evidence="1">Multi-pass membrane protein</topology>
    </subcellularLocation>
</comment>
<evidence type="ECO:0000256" key="7">
    <source>
        <dbReference type="SAM" id="MobiDB-lite"/>
    </source>
</evidence>
<dbReference type="Proteomes" id="UP000076632">
    <property type="component" value="Unassembled WGS sequence"/>
</dbReference>
<proteinExistence type="inferred from homology"/>
<evidence type="ECO:0000256" key="1">
    <source>
        <dbReference type="ARBA" id="ARBA00004141"/>
    </source>
</evidence>
<dbReference type="GO" id="GO:0005886">
    <property type="term" value="C:plasma membrane"/>
    <property type="evidence" value="ECO:0007669"/>
    <property type="project" value="TreeGrafter"/>
</dbReference>
<feature type="transmembrane region" description="Helical" evidence="8">
    <location>
        <begin position="269"/>
        <end position="288"/>
    </location>
</feature>
<dbReference type="FunCoup" id="A0A165GDK9">
    <property type="interactions" value="60"/>
</dbReference>
<name>A0A165GDK9_XYLHT</name>
<dbReference type="GO" id="GO:0022857">
    <property type="term" value="F:transmembrane transporter activity"/>
    <property type="evidence" value="ECO:0007669"/>
    <property type="project" value="InterPro"/>
</dbReference>
<dbReference type="GeneID" id="28901233"/>
<feature type="domain" description="Major facilitator superfamily (MFS) profile" evidence="9">
    <location>
        <begin position="75"/>
        <end position="532"/>
    </location>
</feature>
<feature type="compositionally biased region" description="Basic and acidic residues" evidence="7">
    <location>
        <begin position="1"/>
        <end position="32"/>
    </location>
</feature>
<dbReference type="OrthoDB" id="10021397at2759"/>
<feature type="region of interest" description="Disordered" evidence="7">
    <location>
        <begin position="1"/>
        <end position="62"/>
    </location>
</feature>
<evidence type="ECO:0000256" key="4">
    <source>
        <dbReference type="ARBA" id="ARBA00022692"/>
    </source>
</evidence>
<keyword evidence="4 8" id="KW-0812">Transmembrane</keyword>
<comment type="similarity">
    <text evidence="2">Belongs to the major facilitator superfamily. TCR/Tet family.</text>
</comment>
<feature type="transmembrane region" description="Helical" evidence="8">
    <location>
        <begin position="229"/>
        <end position="249"/>
    </location>
</feature>
<feature type="compositionally biased region" description="Polar residues" evidence="7">
    <location>
        <begin position="36"/>
        <end position="48"/>
    </location>
</feature>
<sequence>MALTDEKRVEAENRETRDGSPVDPEGYLKPDAEEPNGTSGEGSVSGDSAQAEKGVTEQPAEEPPRKVKGWVWFTVVLAILSSCFLFALDNTIVADVQPKIIERFGNIGKLPWLSVAFMLGAVGTNLIWGQVFGQFNAKWLYIGNLTLFEIGSAVCGAAPTMNALIVGRAIAGVGGVGTYIGVMTLLSINTTVKERPAYIGLTGLTWGAGTVLGPVIGGAFADSGATWRWAFYINLCVFALFAPVYLFFLPSSDPRPGVPYKQRLMELDFAGSVLIVGAFTCLVMAIGFGGNLYPWNSGRIIGLFCAAGALFILFALQQGFSFLTKPERRLFPVHFLKSRSMLILFALIACGASAAFIAIYFIPIYFQFVRNDSALKAGVRLLPFVVMLVFFCVANGAIMGMTGYHVPWYLAGGILALIGSALMYTVNENSSTSRVYGYSVLIGIGTGMYIQASFSVAQAKVPPQEVPLAIGYISCGQLSGATITLAIANTVFLNLAGKKIQHILPHVPYTQIQAAIAGASSTFIKTLPDEVRKRVLAAIVDSISTVYILAITAAALTVVLSLGLKWERLFLGAAAGGG</sequence>
<evidence type="ECO:0000256" key="8">
    <source>
        <dbReference type="SAM" id="Phobius"/>
    </source>
</evidence>
<dbReference type="FunFam" id="1.20.1250.20:FF:000429">
    <property type="entry name" value="MFS drug efflux transporter, putative"/>
    <property type="match status" value="1"/>
</dbReference>
<dbReference type="CDD" id="cd17502">
    <property type="entry name" value="MFS_Azr1_MDR_like"/>
    <property type="match status" value="1"/>
</dbReference>
<feature type="transmembrane region" description="Helical" evidence="8">
    <location>
        <begin position="438"/>
        <end position="457"/>
    </location>
</feature>
<feature type="transmembrane region" description="Helical" evidence="8">
    <location>
        <begin position="110"/>
        <end position="133"/>
    </location>
</feature>
<keyword evidence="11" id="KW-1185">Reference proteome</keyword>
<feature type="transmembrane region" description="Helical" evidence="8">
    <location>
        <begin position="165"/>
        <end position="186"/>
    </location>
</feature>
<evidence type="ECO:0000256" key="3">
    <source>
        <dbReference type="ARBA" id="ARBA00022448"/>
    </source>
</evidence>
<dbReference type="EMBL" id="KV407459">
    <property type="protein sequence ID" value="KZF22064.1"/>
    <property type="molecule type" value="Genomic_DNA"/>
</dbReference>
<evidence type="ECO:0000256" key="6">
    <source>
        <dbReference type="ARBA" id="ARBA00023136"/>
    </source>
</evidence>
<feature type="transmembrane region" description="Helical" evidence="8">
    <location>
        <begin position="340"/>
        <end position="366"/>
    </location>
</feature>
<feature type="transmembrane region" description="Helical" evidence="8">
    <location>
        <begin position="300"/>
        <end position="320"/>
    </location>
</feature>
<dbReference type="InterPro" id="IPR020846">
    <property type="entry name" value="MFS_dom"/>
</dbReference>
<evidence type="ECO:0000259" key="9">
    <source>
        <dbReference type="PROSITE" id="PS50850"/>
    </source>
</evidence>
<evidence type="ECO:0000313" key="10">
    <source>
        <dbReference type="EMBL" id="KZF22064.1"/>
    </source>
</evidence>
<dbReference type="PROSITE" id="PS50850">
    <property type="entry name" value="MFS"/>
    <property type="match status" value="1"/>
</dbReference>
<dbReference type="PANTHER" id="PTHR23501:SF12">
    <property type="entry name" value="MAJOR FACILITATOR SUPERFAMILY (MFS) PROFILE DOMAIN-CONTAINING PROTEIN-RELATED"/>
    <property type="match status" value="1"/>
</dbReference>
<dbReference type="InParanoid" id="A0A165GDK9"/>
<dbReference type="AlphaFoldDB" id="A0A165GDK9"/>
<dbReference type="OMA" id="GQFNAKW"/>
<feature type="transmembrane region" description="Helical" evidence="8">
    <location>
        <begin position="406"/>
        <end position="426"/>
    </location>
</feature>
<feature type="transmembrane region" description="Helical" evidence="8">
    <location>
        <begin position="469"/>
        <end position="496"/>
    </location>
</feature>
<dbReference type="SUPFAM" id="SSF103473">
    <property type="entry name" value="MFS general substrate transporter"/>
    <property type="match status" value="1"/>
</dbReference>
<feature type="transmembrane region" description="Helical" evidence="8">
    <location>
        <begin position="70"/>
        <end position="89"/>
    </location>
</feature>
<organism evidence="10 11">
    <name type="scientific">Xylona heveae (strain CBS 132557 / TC161)</name>
    <dbReference type="NCBI Taxonomy" id="1328760"/>
    <lineage>
        <taxon>Eukaryota</taxon>
        <taxon>Fungi</taxon>
        <taxon>Dikarya</taxon>
        <taxon>Ascomycota</taxon>
        <taxon>Pezizomycotina</taxon>
        <taxon>Xylonomycetes</taxon>
        <taxon>Xylonales</taxon>
        <taxon>Xylonaceae</taxon>
        <taxon>Xylona</taxon>
    </lineage>
</organism>
<dbReference type="RefSeq" id="XP_018187619.1">
    <property type="nucleotide sequence ID" value="XM_018336096.1"/>
</dbReference>
<dbReference type="Pfam" id="PF07690">
    <property type="entry name" value="MFS_1"/>
    <property type="match status" value="1"/>
</dbReference>
<dbReference type="InterPro" id="IPR036259">
    <property type="entry name" value="MFS_trans_sf"/>
</dbReference>
<keyword evidence="5 8" id="KW-1133">Transmembrane helix</keyword>
<keyword evidence="3" id="KW-0813">Transport</keyword>
<gene>
    <name evidence="10" type="ORF">L228DRAFT_283253</name>
</gene>
<accession>A0A165GDK9</accession>
<evidence type="ECO:0000256" key="2">
    <source>
        <dbReference type="ARBA" id="ARBA00007520"/>
    </source>
</evidence>
<reference evidence="10 11" key="1">
    <citation type="journal article" date="2016" name="Fungal Biol.">
        <title>The genome of Xylona heveae provides a window into fungal endophytism.</title>
        <authorList>
            <person name="Gazis R."/>
            <person name="Kuo A."/>
            <person name="Riley R."/>
            <person name="LaButti K."/>
            <person name="Lipzen A."/>
            <person name="Lin J."/>
            <person name="Amirebrahimi M."/>
            <person name="Hesse C.N."/>
            <person name="Spatafora J.W."/>
            <person name="Henrissat B."/>
            <person name="Hainaut M."/>
            <person name="Grigoriev I.V."/>
            <person name="Hibbett D.S."/>
        </authorList>
    </citation>
    <scope>NUCLEOTIDE SEQUENCE [LARGE SCALE GENOMIC DNA]</scope>
    <source>
        <strain evidence="10 11">TC161</strain>
    </source>
</reference>